<name>A0A134AF18_9FIRM</name>
<gene>
    <name evidence="3" type="ORF">HMPREF1863_01143</name>
</gene>
<dbReference type="AlphaFoldDB" id="A0A134AF18"/>
<dbReference type="InterPro" id="IPR007214">
    <property type="entry name" value="YbaK/aa-tRNA-synth-assoc-dom"/>
</dbReference>
<dbReference type="InterPro" id="IPR040285">
    <property type="entry name" value="ProX/PRXD1"/>
</dbReference>
<dbReference type="PANTHER" id="PTHR31423">
    <property type="entry name" value="YBAK DOMAIN-CONTAINING PROTEIN"/>
    <property type="match status" value="1"/>
</dbReference>
<evidence type="ECO:0000313" key="3">
    <source>
        <dbReference type="EMBL" id="KXB66281.1"/>
    </source>
</evidence>
<keyword evidence="4" id="KW-1185">Reference proteome</keyword>
<dbReference type="InterPro" id="IPR036754">
    <property type="entry name" value="YbaK/aa-tRNA-synt-asso_dom_sf"/>
</dbReference>
<dbReference type="GO" id="GO:0016874">
    <property type="term" value="F:ligase activity"/>
    <property type="evidence" value="ECO:0007669"/>
    <property type="project" value="UniProtKB-KW"/>
</dbReference>
<dbReference type="OrthoDB" id="9798587at2"/>
<accession>A0A134AF18</accession>
<dbReference type="PANTHER" id="PTHR31423:SF3">
    <property type="entry name" value="PROLYL-TRNA SYNTHETASE ASSOCIATED DOMAIN-CONTAINING PROTEIN 1-RELATED"/>
    <property type="match status" value="1"/>
</dbReference>
<evidence type="ECO:0000313" key="4">
    <source>
        <dbReference type="Proteomes" id="UP000070442"/>
    </source>
</evidence>
<dbReference type="Gene3D" id="3.90.960.10">
    <property type="entry name" value="YbaK/aminoacyl-tRNA synthetase-associated domain"/>
    <property type="match status" value="1"/>
</dbReference>
<feature type="domain" description="YbaK/aminoacyl-tRNA synthetase-associated" evidence="2">
    <location>
        <begin position="22"/>
        <end position="148"/>
    </location>
</feature>
<evidence type="ECO:0000256" key="1">
    <source>
        <dbReference type="ARBA" id="ARBA00010201"/>
    </source>
</evidence>
<organism evidence="3 4">
    <name type="scientific">Aedoeadaptatus coxii</name>
    <dbReference type="NCBI Taxonomy" id="755172"/>
    <lineage>
        <taxon>Bacteria</taxon>
        <taxon>Bacillati</taxon>
        <taxon>Bacillota</taxon>
        <taxon>Tissierellia</taxon>
        <taxon>Tissierellales</taxon>
        <taxon>Peptoniphilaceae</taxon>
        <taxon>Aedoeadaptatus</taxon>
    </lineage>
</organism>
<dbReference type="CDD" id="cd04335">
    <property type="entry name" value="PrdX_deacylase"/>
    <property type="match status" value="1"/>
</dbReference>
<sequence>MDKQGIYDFLDEKKIAYEVDEHEAVMNMEELNNVDLKYPGRDAKNLFVRDDKKKNYYLITVYGDKRVDLKEFKEKHNTRRLSFGKPDDLKAKLGLEPGAVSPFGLLNNEEHDVIFYLDRQFTKQGGIIGIHPNDNTATVWLQAEDLVALLEEAGTKVNVVSI</sequence>
<dbReference type="Proteomes" id="UP000070442">
    <property type="component" value="Unassembled WGS sequence"/>
</dbReference>
<dbReference type="Pfam" id="PF04073">
    <property type="entry name" value="tRNA_edit"/>
    <property type="match status" value="1"/>
</dbReference>
<dbReference type="EMBL" id="LSDG01000033">
    <property type="protein sequence ID" value="KXB66281.1"/>
    <property type="molecule type" value="Genomic_DNA"/>
</dbReference>
<proteinExistence type="inferred from homology"/>
<dbReference type="STRING" id="755172.HMPREF1863_01143"/>
<dbReference type="GO" id="GO:0002161">
    <property type="term" value="F:aminoacyl-tRNA deacylase activity"/>
    <property type="evidence" value="ECO:0007669"/>
    <property type="project" value="InterPro"/>
</dbReference>
<keyword evidence="3" id="KW-0436">Ligase</keyword>
<dbReference type="PATRIC" id="fig|755172.3.peg.1103"/>
<comment type="similarity">
    <text evidence="1">Belongs to the PRORSD1 family.</text>
</comment>
<protein>
    <submittedName>
        <fullName evidence="3">YbaK/proline--tRNA ligase associated domain protein</fullName>
    </submittedName>
</protein>
<dbReference type="RefSeq" id="WP_068368154.1">
    <property type="nucleotide sequence ID" value="NZ_KQ960178.1"/>
</dbReference>
<reference evidence="4" key="1">
    <citation type="submission" date="2016-01" db="EMBL/GenBank/DDBJ databases">
        <authorList>
            <person name="Mitreva M."/>
            <person name="Pepin K.H."/>
            <person name="Mihindukulasuriya K.A."/>
            <person name="Fulton R."/>
            <person name="Fronick C."/>
            <person name="O'Laughlin M."/>
            <person name="Miner T."/>
            <person name="Herter B."/>
            <person name="Rosa B.A."/>
            <person name="Cordes M."/>
            <person name="Tomlinson C."/>
            <person name="Wollam A."/>
            <person name="Palsikar V.B."/>
            <person name="Mardis E.R."/>
            <person name="Wilson R.K."/>
        </authorList>
    </citation>
    <scope>NUCLEOTIDE SEQUENCE [LARGE SCALE GENOMIC DNA]</scope>
    <source>
        <strain evidence="4">DNF00729</strain>
    </source>
</reference>
<evidence type="ECO:0000259" key="2">
    <source>
        <dbReference type="Pfam" id="PF04073"/>
    </source>
</evidence>
<dbReference type="SUPFAM" id="SSF55826">
    <property type="entry name" value="YbaK/ProRS associated domain"/>
    <property type="match status" value="1"/>
</dbReference>
<comment type="caution">
    <text evidence="3">The sequence shown here is derived from an EMBL/GenBank/DDBJ whole genome shotgun (WGS) entry which is preliminary data.</text>
</comment>